<dbReference type="Proteomes" id="UP001497453">
    <property type="component" value="Chromosome 2"/>
</dbReference>
<evidence type="ECO:0000313" key="2">
    <source>
        <dbReference type="Proteomes" id="UP001497453"/>
    </source>
</evidence>
<protein>
    <recommendedName>
        <fullName evidence="3">Secreted protein</fullName>
    </recommendedName>
</protein>
<dbReference type="EMBL" id="OZ037945">
    <property type="protein sequence ID" value="CAL1701498.1"/>
    <property type="molecule type" value="Genomic_DNA"/>
</dbReference>
<name>A0ABP1D3D9_9APHY</name>
<sequence>MLHDFRSFRLGAGTGLVPGSRTVLFRLLLSLRFLFLLWCISDTLSVSGAPRLRFLDAEGKGADGTVHPGTSKRAMTSNGIRWWGM</sequence>
<organism evidence="1 2">
    <name type="scientific">Somion occarium</name>
    <dbReference type="NCBI Taxonomy" id="3059160"/>
    <lineage>
        <taxon>Eukaryota</taxon>
        <taxon>Fungi</taxon>
        <taxon>Dikarya</taxon>
        <taxon>Basidiomycota</taxon>
        <taxon>Agaricomycotina</taxon>
        <taxon>Agaricomycetes</taxon>
        <taxon>Polyporales</taxon>
        <taxon>Cerrenaceae</taxon>
        <taxon>Somion</taxon>
    </lineage>
</organism>
<evidence type="ECO:0000313" key="1">
    <source>
        <dbReference type="EMBL" id="CAL1701498.1"/>
    </source>
</evidence>
<accession>A0ABP1D3D9</accession>
<proteinExistence type="predicted"/>
<evidence type="ECO:0008006" key="3">
    <source>
        <dbReference type="Google" id="ProtNLM"/>
    </source>
</evidence>
<keyword evidence="2" id="KW-1185">Reference proteome</keyword>
<gene>
    <name evidence="1" type="ORF">GFSPODELE1_LOCUS3623</name>
</gene>
<reference evidence="2" key="1">
    <citation type="submission" date="2024-04" db="EMBL/GenBank/DDBJ databases">
        <authorList>
            <person name="Shaw F."/>
            <person name="Minotto A."/>
        </authorList>
    </citation>
    <scope>NUCLEOTIDE SEQUENCE [LARGE SCALE GENOMIC DNA]</scope>
</reference>